<dbReference type="InterPro" id="IPR018357">
    <property type="entry name" value="Hexapep_transf_CS"/>
</dbReference>
<dbReference type="InterPro" id="IPR051159">
    <property type="entry name" value="Hexapeptide_acetyltransf"/>
</dbReference>
<name>A0A1L4BMI1_9CYAN</name>
<evidence type="ECO:0000256" key="2">
    <source>
        <dbReference type="ARBA" id="ARBA00022679"/>
    </source>
</evidence>
<proteinExistence type="inferred from homology"/>
<reference evidence="4" key="1">
    <citation type="submission" date="2016-08" db="EMBL/GenBank/DDBJ databases">
        <title>Discovery of anabaenopeptin and spumigin biosynthetic gene clusters in the bloom-forming cyanobacterium Sphaerospermopsis torques-reginae ITEP-024.</title>
        <authorList>
            <person name="Lima S.T."/>
            <person name="Alvarenga D.O."/>
            <person name="Echegaray A."/>
            <person name="Fewer D.P."/>
            <person name="Jokela J."/>
            <person name="Varani A.M."/>
            <person name="Sanz M."/>
            <person name="Dorr F.A."/>
            <person name="Pinto E."/>
            <person name="Sivonen K."/>
            <person name="Fiore M.F."/>
        </authorList>
    </citation>
    <scope>NUCLEOTIDE SEQUENCE</scope>
    <source>
        <strain evidence="4">ITEP-024</strain>
    </source>
</reference>
<dbReference type="InterPro" id="IPR001451">
    <property type="entry name" value="Hexapep"/>
</dbReference>
<dbReference type="PROSITE" id="PS00101">
    <property type="entry name" value="HEXAPEP_TRANSFERASES"/>
    <property type="match status" value="1"/>
</dbReference>
<dbReference type="Pfam" id="PF00132">
    <property type="entry name" value="Hexapep"/>
    <property type="match status" value="1"/>
</dbReference>
<evidence type="ECO:0000313" key="4">
    <source>
        <dbReference type="EMBL" id="API83182.1"/>
    </source>
</evidence>
<dbReference type="SUPFAM" id="SSF51161">
    <property type="entry name" value="Trimeric LpxA-like enzymes"/>
    <property type="match status" value="1"/>
</dbReference>
<dbReference type="CDD" id="cd04647">
    <property type="entry name" value="LbH_MAT_like"/>
    <property type="match status" value="1"/>
</dbReference>
<accession>A0A1L4BMI1</accession>
<dbReference type="RefSeq" id="WP_246605480.1">
    <property type="nucleotide sequence ID" value="NZ_CP080598.1"/>
</dbReference>
<dbReference type="EMBL" id="KX788858">
    <property type="protein sequence ID" value="API83182.1"/>
    <property type="molecule type" value="Genomic_DNA"/>
</dbReference>
<dbReference type="Pfam" id="PF14602">
    <property type="entry name" value="Hexapep_2"/>
    <property type="match status" value="1"/>
</dbReference>
<dbReference type="PANTHER" id="PTHR23416">
    <property type="entry name" value="SIALIC ACID SYNTHASE-RELATED"/>
    <property type="match status" value="1"/>
</dbReference>
<evidence type="ECO:0000256" key="3">
    <source>
        <dbReference type="ARBA" id="ARBA00022737"/>
    </source>
</evidence>
<comment type="similarity">
    <text evidence="1">Belongs to the transferase hexapeptide repeat family.</text>
</comment>
<dbReference type="GO" id="GO:0005829">
    <property type="term" value="C:cytosol"/>
    <property type="evidence" value="ECO:0007669"/>
    <property type="project" value="TreeGrafter"/>
</dbReference>
<protein>
    <submittedName>
        <fullName evidence="4">Putative acetyltransferase</fullName>
    </submittedName>
</protein>
<dbReference type="GO" id="GO:0043886">
    <property type="term" value="F:structural constituent of carboxysome shell"/>
    <property type="evidence" value="ECO:0007669"/>
    <property type="project" value="UniProtKB-ARBA"/>
</dbReference>
<dbReference type="GO" id="GO:0031470">
    <property type="term" value="C:carboxysome"/>
    <property type="evidence" value="ECO:0007669"/>
    <property type="project" value="UniProtKB-ARBA"/>
</dbReference>
<keyword evidence="2 4" id="KW-0808">Transferase</keyword>
<evidence type="ECO:0000256" key="1">
    <source>
        <dbReference type="ARBA" id="ARBA00007274"/>
    </source>
</evidence>
<keyword evidence="3" id="KW-0677">Repeat</keyword>
<organism evidence="4">
    <name type="scientific">Sphaerospermopsis torques-reginae ITEP-024</name>
    <dbReference type="NCBI Taxonomy" id="984208"/>
    <lineage>
        <taxon>Bacteria</taxon>
        <taxon>Bacillati</taxon>
        <taxon>Cyanobacteriota</taxon>
        <taxon>Cyanophyceae</taxon>
        <taxon>Nostocales</taxon>
        <taxon>Aphanizomenonaceae</taxon>
        <taxon>Sphaerospermopsis</taxon>
        <taxon>Sphaerospermopsis torques-reginae</taxon>
    </lineage>
</organism>
<dbReference type="PANTHER" id="PTHR23416:SF23">
    <property type="entry name" value="ACETYLTRANSFERASE C18B11.09C-RELATED"/>
    <property type="match status" value="1"/>
</dbReference>
<dbReference type="GO" id="GO:0008374">
    <property type="term" value="F:O-acyltransferase activity"/>
    <property type="evidence" value="ECO:0007669"/>
    <property type="project" value="TreeGrafter"/>
</dbReference>
<sequence>MLNLTHQLYLLISNFLEKHQQLEKFKQLSNSATFDSSVKFLGTCDNWMNDKSLITIGKNGLILGELAVFSYGGKIEIGEDCYIGEGTRIRSANSIKIGNQVAISDNVTIYDTDAHSLNHILRHKEFVEVVIINNLIKDAKELDVKSAPVIIEDHVWIGFNAAILKGVTIGKGAIIGASSVVTKDVEAFTIVAGNPAKVIKKLPN</sequence>
<dbReference type="AlphaFoldDB" id="A0A1L4BMI1"/>
<dbReference type="InterPro" id="IPR011004">
    <property type="entry name" value="Trimer_LpxA-like_sf"/>
</dbReference>
<dbReference type="Gene3D" id="2.160.10.10">
    <property type="entry name" value="Hexapeptide repeat proteins"/>
    <property type="match status" value="1"/>
</dbReference>